<gene>
    <name evidence="3" type="ORF">Agabi119p4_773</name>
</gene>
<dbReference type="GO" id="GO:0016151">
    <property type="term" value="F:nickel cation binding"/>
    <property type="evidence" value="ECO:0007669"/>
    <property type="project" value="InterPro"/>
</dbReference>
<organism evidence="3 4">
    <name type="scientific">Agaricus bisporus var. burnettii</name>
    <dbReference type="NCBI Taxonomy" id="192524"/>
    <lineage>
        <taxon>Eukaryota</taxon>
        <taxon>Fungi</taxon>
        <taxon>Dikarya</taxon>
        <taxon>Basidiomycota</taxon>
        <taxon>Agaricomycotina</taxon>
        <taxon>Agaricomycetes</taxon>
        <taxon>Agaricomycetidae</taxon>
        <taxon>Agaricales</taxon>
        <taxon>Agaricineae</taxon>
        <taxon>Agaricaceae</taxon>
        <taxon>Agaricus</taxon>
    </lineage>
</organism>
<keyword evidence="2" id="KW-0143">Chaperone</keyword>
<comment type="similarity">
    <text evidence="1">Belongs to the UreD family.</text>
</comment>
<dbReference type="PANTHER" id="PTHR33643:SF1">
    <property type="entry name" value="UREASE ACCESSORY PROTEIN D"/>
    <property type="match status" value="1"/>
</dbReference>
<evidence type="ECO:0000313" key="4">
    <source>
        <dbReference type="Proteomes" id="UP000629468"/>
    </source>
</evidence>
<accession>A0A8H7FBN7</accession>
<dbReference type="AlphaFoldDB" id="A0A8H7FBN7"/>
<proteinExistence type="inferred from homology"/>
<dbReference type="HAMAP" id="MF_01384">
    <property type="entry name" value="UreD"/>
    <property type="match status" value="1"/>
</dbReference>
<dbReference type="Proteomes" id="UP000629468">
    <property type="component" value="Unassembled WGS sequence"/>
</dbReference>
<sequence length="329" mass="36523">MTTPETSDSLNSETKIKSIAAGGGRITLAVHGTKAVFEDLSAAYPLKLLSPRINEPRVGVVYLLSYGGGLVAGDQVELDVVLKERSCLLVLSQGSTKVFKTRSGQRLASIRPNGTGASDDSLTTQTIRYTINSKSTLLLLPDPVTCFRSASYNQIQTFNVTPDGSFVILDWLTSGRKALDEDWAFTRYYSENEIFIGGRRWARDVMLLEGDNEDGEHLEGVVPSRRFLAEKLAPYSCYAMVLLYGREVEKIIDNLRVTFEMITVFKRREPEDLIWSFSPACNASPIGLGTGAIVRIAGTETDVVKVWLKERLRGLEEIVGPDVYRKAWR</sequence>
<evidence type="ECO:0000256" key="2">
    <source>
        <dbReference type="ARBA" id="ARBA00023186"/>
    </source>
</evidence>
<evidence type="ECO:0000313" key="3">
    <source>
        <dbReference type="EMBL" id="KAF7784608.1"/>
    </source>
</evidence>
<name>A0A8H7FBN7_AGABI</name>
<protein>
    <recommendedName>
        <fullName evidence="5">UreD-domain-containing protein</fullName>
    </recommendedName>
</protein>
<evidence type="ECO:0008006" key="5">
    <source>
        <dbReference type="Google" id="ProtNLM"/>
    </source>
</evidence>
<comment type="caution">
    <text evidence="3">The sequence shown here is derived from an EMBL/GenBank/DDBJ whole genome shotgun (WGS) entry which is preliminary data.</text>
</comment>
<dbReference type="Pfam" id="PF01774">
    <property type="entry name" value="UreD"/>
    <property type="match status" value="1"/>
</dbReference>
<dbReference type="PANTHER" id="PTHR33643">
    <property type="entry name" value="UREASE ACCESSORY PROTEIN D"/>
    <property type="match status" value="1"/>
</dbReference>
<evidence type="ECO:0000256" key="1">
    <source>
        <dbReference type="ARBA" id="ARBA00007177"/>
    </source>
</evidence>
<dbReference type="EMBL" id="JABXXO010000001">
    <property type="protein sequence ID" value="KAF7784608.1"/>
    <property type="molecule type" value="Genomic_DNA"/>
</dbReference>
<reference evidence="3 4" key="1">
    <citation type="journal article" name="Sci. Rep.">
        <title>Telomere-to-telomere assembled and centromere annotated genomes of the two main subspecies of the button mushroom Agaricus bisporus reveal especially polymorphic chromosome ends.</title>
        <authorList>
            <person name="Sonnenberg A.S.M."/>
            <person name="Sedaghat-Telgerd N."/>
            <person name="Lavrijssen B."/>
            <person name="Ohm R.A."/>
            <person name="Hendrickx P.M."/>
            <person name="Scholtmeijer K."/>
            <person name="Baars J.J.P."/>
            <person name="van Peer A."/>
        </authorList>
    </citation>
    <scope>NUCLEOTIDE SEQUENCE [LARGE SCALE GENOMIC DNA]</scope>
    <source>
        <strain evidence="3 4">H119_p4</strain>
    </source>
</reference>
<dbReference type="InterPro" id="IPR002669">
    <property type="entry name" value="UreD"/>
</dbReference>
<dbReference type="OMA" id="CFRSASY"/>